<keyword evidence="4" id="KW-1185">Reference proteome</keyword>
<dbReference type="AlphaFoldDB" id="A0A0Q3I9V6"/>
<dbReference type="OrthoDB" id="721765at2759"/>
<reference evidence="3" key="3">
    <citation type="submission" date="2018-08" db="UniProtKB">
        <authorList>
            <consortium name="EnsemblPlants"/>
        </authorList>
    </citation>
    <scope>IDENTIFICATION</scope>
    <source>
        <strain evidence="3">cv. Bd21</strain>
    </source>
</reference>
<reference evidence="2 3" key="1">
    <citation type="journal article" date="2010" name="Nature">
        <title>Genome sequencing and analysis of the model grass Brachypodium distachyon.</title>
        <authorList>
            <consortium name="International Brachypodium Initiative"/>
        </authorList>
    </citation>
    <scope>NUCLEOTIDE SEQUENCE [LARGE SCALE GENOMIC DNA]</scope>
    <source>
        <strain evidence="2 3">Bd21</strain>
    </source>
</reference>
<sequence>MDAADVTRRNVENASRHEREAWAKERNADLARQMEAQRAAASAGIPMPRPPSTQHWSGSGSQGSFSSSPSPVSPHMPHDHQGNATPSLSRFFLPDYPDTDPLGGFNPHTFASPPLRRGPLSYGGESIMADMINDGSQHAHYTYTQKEEEPYTAEDTEEREEWADGIEEPVVAAPKGKKKGAAKKKSGGGAWKVVSLDPFTGANQSDNTYCQRVKTAYDERRVINREFASVTHDRNESGLSHRWQMIQQACNKWHGIQEEVRRRPASGSSAHDQMVAMFTAFRDDNDGAEFKFIHVFARIETCDK</sequence>
<dbReference type="PANTHER" id="PTHR45125:SF48">
    <property type="entry name" value="MYB-LIKE DOMAIN-CONTAINING PROTEIN"/>
    <property type="match status" value="1"/>
</dbReference>
<feature type="compositionally biased region" description="Low complexity" evidence="1">
    <location>
        <begin position="57"/>
        <end position="70"/>
    </location>
</feature>
<accession>A0A0Q3I9V6</accession>
<feature type="compositionally biased region" description="Basic and acidic residues" evidence="1">
    <location>
        <begin position="1"/>
        <end position="29"/>
    </location>
</feature>
<evidence type="ECO:0008006" key="5">
    <source>
        <dbReference type="Google" id="ProtNLM"/>
    </source>
</evidence>
<reference evidence="2" key="2">
    <citation type="submission" date="2017-06" db="EMBL/GenBank/DDBJ databases">
        <title>WGS assembly of Brachypodium distachyon.</title>
        <authorList>
            <consortium name="The International Brachypodium Initiative"/>
            <person name="Lucas S."/>
            <person name="Harmon-Smith M."/>
            <person name="Lail K."/>
            <person name="Tice H."/>
            <person name="Grimwood J."/>
            <person name="Bruce D."/>
            <person name="Barry K."/>
            <person name="Shu S."/>
            <person name="Lindquist E."/>
            <person name="Wang M."/>
            <person name="Pitluck S."/>
            <person name="Vogel J.P."/>
            <person name="Garvin D.F."/>
            <person name="Mockler T.C."/>
            <person name="Schmutz J."/>
            <person name="Rokhsar D."/>
            <person name="Bevan M.W."/>
        </authorList>
    </citation>
    <scope>NUCLEOTIDE SEQUENCE</scope>
    <source>
        <strain evidence="2">Bd21</strain>
    </source>
</reference>
<organism evidence="2">
    <name type="scientific">Brachypodium distachyon</name>
    <name type="common">Purple false brome</name>
    <name type="synonym">Trachynia distachya</name>
    <dbReference type="NCBI Taxonomy" id="15368"/>
    <lineage>
        <taxon>Eukaryota</taxon>
        <taxon>Viridiplantae</taxon>
        <taxon>Streptophyta</taxon>
        <taxon>Embryophyta</taxon>
        <taxon>Tracheophyta</taxon>
        <taxon>Spermatophyta</taxon>
        <taxon>Magnoliopsida</taxon>
        <taxon>Liliopsida</taxon>
        <taxon>Poales</taxon>
        <taxon>Poaceae</taxon>
        <taxon>BOP clade</taxon>
        <taxon>Pooideae</taxon>
        <taxon>Stipodae</taxon>
        <taxon>Brachypodieae</taxon>
        <taxon>Brachypodium</taxon>
    </lineage>
</organism>
<dbReference type="EMBL" id="CM000881">
    <property type="protein sequence ID" value="KQK02611.1"/>
    <property type="molecule type" value="Genomic_DNA"/>
</dbReference>
<evidence type="ECO:0000313" key="3">
    <source>
        <dbReference type="EnsemblPlants" id="KQK02611"/>
    </source>
</evidence>
<dbReference type="Proteomes" id="UP000008810">
    <property type="component" value="Chromosome 2"/>
</dbReference>
<protein>
    <recommendedName>
        <fullName evidence="5">No apical meristem-associated C-terminal domain-containing protein</fullName>
    </recommendedName>
</protein>
<name>A0A0Q3I9V6_BRADI</name>
<proteinExistence type="predicted"/>
<evidence type="ECO:0000313" key="4">
    <source>
        <dbReference type="Proteomes" id="UP000008810"/>
    </source>
</evidence>
<dbReference type="Gramene" id="KQK02611">
    <property type="protein sequence ID" value="KQK02611"/>
    <property type="gene ID" value="BRADI_2g02669v3"/>
</dbReference>
<evidence type="ECO:0000256" key="1">
    <source>
        <dbReference type="SAM" id="MobiDB-lite"/>
    </source>
</evidence>
<dbReference type="EnsemblPlants" id="KQK02611">
    <property type="protein sequence ID" value="KQK02611"/>
    <property type="gene ID" value="BRADI_2g02669v3"/>
</dbReference>
<evidence type="ECO:0000313" key="2">
    <source>
        <dbReference type="EMBL" id="KQK02611.1"/>
    </source>
</evidence>
<gene>
    <name evidence="2" type="ORF">BRADI_2g02669v3</name>
</gene>
<dbReference type="InParanoid" id="A0A0Q3I9V6"/>
<dbReference type="PANTHER" id="PTHR45125">
    <property type="entry name" value="F21J9.4-RELATED"/>
    <property type="match status" value="1"/>
</dbReference>
<feature type="region of interest" description="Disordered" evidence="1">
    <location>
        <begin position="1"/>
        <end position="86"/>
    </location>
</feature>